<dbReference type="InterPro" id="IPR003607">
    <property type="entry name" value="HD/PDEase_dom"/>
</dbReference>
<feature type="domain" description="ACT" evidence="8">
    <location>
        <begin position="597"/>
        <end position="673"/>
    </location>
</feature>
<evidence type="ECO:0000256" key="4">
    <source>
        <dbReference type="ARBA" id="ARBA00022801"/>
    </source>
</evidence>
<comment type="activity regulation">
    <text evidence="7">Uridylyltransferase (UTase) activity is inhibited by glutamine, while glutamine activates uridylyl-removing (UR) activity.</text>
</comment>
<dbReference type="PANTHER" id="PTHR47320">
    <property type="entry name" value="BIFUNCTIONAL URIDYLYLTRANSFERASE/URIDYLYL-REMOVING ENZYME"/>
    <property type="match status" value="1"/>
</dbReference>
<name>A0ABU2J4M4_9ACTN</name>
<dbReference type="Gene3D" id="1.10.3090.10">
    <property type="entry name" value="cca-adding enzyme, domain 2"/>
    <property type="match status" value="1"/>
</dbReference>
<evidence type="ECO:0000259" key="8">
    <source>
        <dbReference type="PROSITE" id="PS51671"/>
    </source>
</evidence>
<dbReference type="InterPro" id="IPR043519">
    <property type="entry name" value="NT_sf"/>
</dbReference>
<protein>
    <recommendedName>
        <fullName evidence="7">Bifunctional uridylyltransferase/uridylyl-removing enzyme</fullName>
        <shortName evidence="7">UTase/UR</shortName>
    </recommendedName>
    <alternativeName>
        <fullName evidence="7">Bifunctional [protein-PII] modification enzyme</fullName>
    </alternativeName>
    <alternativeName>
        <fullName evidence="7">Bifunctional nitrogen sensor protein</fullName>
    </alternativeName>
    <domain>
        <recommendedName>
            <fullName evidence="7">[Protein-PII] uridylyltransferase</fullName>
            <shortName evidence="7">PII uridylyltransferase</shortName>
            <shortName evidence="7">UTase</shortName>
            <ecNumber evidence="7">2.7.7.59</ecNumber>
        </recommendedName>
    </domain>
    <domain>
        <recommendedName>
            <fullName evidence="7">[Protein-PII]-UMP uridylyl-removing enzyme</fullName>
            <shortName evidence="7">UR</shortName>
            <ecNumber evidence="7">3.1.4.-</ecNumber>
        </recommendedName>
    </domain>
</protein>
<keyword evidence="5 7" id="KW-0460">Magnesium</keyword>
<dbReference type="InterPro" id="IPR006674">
    <property type="entry name" value="HD_domain"/>
</dbReference>
<feature type="domain" description="ACT" evidence="8">
    <location>
        <begin position="703"/>
        <end position="773"/>
    </location>
</feature>
<comment type="catalytic activity">
    <reaction evidence="7">
        <text>[protein-PII]-L-tyrosine + UTP = [protein-PII]-uridylyl-L-tyrosine + diphosphate</text>
        <dbReference type="Rhea" id="RHEA:13673"/>
        <dbReference type="Rhea" id="RHEA-COMP:12147"/>
        <dbReference type="Rhea" id="RHEA-COMP:12148"/>
        <dbReference type="ChEBI" id="CHEBI:33019"/>
        <dbReference type="ChEBI" id="CHEBI:46398"/>
        <dbReference type="ChEBI" id="CHEBI:46858"/>
        <dbReference type="ChEBI" id="CHEBI:90602"/>
        <dbReference type="EC" id="2.7.7.59"/>
    </reaction>
</comment>
<evidence type="ECO:0000256" key="3">
    <source>
        <dbReference type="ARBA" id="ARBA00022737"/>
    </source>
</evidence>
<dbReference type="Proteomes" id="UP001183176">
    <property type="component" value="Unassembled WGS sequence"/>
</dbReference>
<dbReference type="InterPro" id="IPR002912">
    <property type="entry name" value="ACT_dom"/>
</dbReference>
<evidence type="ECO:0000259" key="9">
    <source>
        <dbReference type="PROSITE" id="PS51831"/>
    </source>
</evidence>
<sequence>MQTPSERSIRSSRTELLARVDLVGAPLRVALTELYDGWLAGLLADVDGVALMAVGGLGRREPAPYGDADLVLLHNGKVSDLAEIADRIWYPVWDSGIGLDHSVRTVDQAVAVAAEDGKAMLGMLDARHLAGDPALTGLLREQVLSRWRRSAPSRMAELRELARSRWRVRGDASFLLEPDLKDCRGGLRDWVGLRALASAQLVDLTPPVTRASALLLDVRGELHRIAGRAADVLRGQDRAAVARRLGMSGPDEVLRAVNESARTLAFATDVAWRRVAAAEAPSGRSLLRRLRPVPAQRGLPDPSVRVPLAKDVVAQGGEVVLARDADPWADPVLVLRVARAAAATDLPISTYALTRLATEGAPMPHPWPAAARAEFIGLLGAGERAISPLEALDQHGMLSRLLPEWERVRFKAQHNPVHLFTVDRHLIETAVRAGALTAEVARPDLLLVGALLHDIGKGYPGDHSIVGARLAATIAARMGFNTKDCATIAALTRHHLLLPDTATRRDLDDPSTIHIVVSAIEGSTELLDLLHHLTVADALATGPAAWSDWKASLVFQLVRSTHKVLDGEPVPTPEPPSAAVLELARRGETRVAVEGSDVIVVAPDQPGLLSSASGLLALHSLDVQAADVRTVEGMAVNRFSVSPRFGELPDPALLNADLRRILARTLPLEERLRAKESTYRRGGTDPSPPRLLWFDDEATDATVLEVRAPDAIGLLHRVTAAVELLGLDIRSARISSFGAHVVDAFYLTDPDGKPLSENHQAEAGERITAALAG</sequence>
<comment type="function">
    <text evidence="7">Modifies, by uridylylation and deuridylylation, the PII regulatory proteins (GlnB and homologs), in response to the nitrogen status of the cell that GlnD senses through the glutamine level. Under low glutamine levels, catalyzes the conversion of the PII proteins and UTP to PII-UMP and PPi, while under higher glutamine levels, GlnD hydrolyzes PII-UMP to PII and UMP (deuridylylation). Thus, controls uridylylation state and activity of the PII proteins, and plays an important role in the regulation of nitrogen metabolism.</text>
</comment>
<dbReference type="EMBL" id="JAVREH010000001">
    <property type="protein sequence ID" value="MDT0259927.1"/>
    <property type="molecule type" value="Genomic_DNA"/>
</dbReference>
<dbReference type="GO" id="GO:0008773">
    <property type="term" value="F:[protein-PII] uridylyltransferase activity"/>
    <property type="evidence" value="ECO:0007669"/>
    <property type="project" value="UniProtKB-EC"/>
</dbReference>
<dbReference type="SUPFAM" id="SSF81301">
    <property type="entry name" value="Nucleotidyltransferase"/>
    <property type="match status" value="1"/>
</dbReference>
<keyword evidence="11" id="KW-1185">Reference proteome</keyword>
<dbReference type="PROSITE" id="PS51831">
    <property type="entry name" value="HD"/>
    <property type="match status" value="1"/>
</dbReference>
<dbReference type="EC" id="3.1.4.-" evidence="7"/>
<comment type="similarity">
    <text evidence="7">Belongs to the GlnD family.</text>
</comment>
<evidence type="ECO:0000256" key="1">
    <source>
        <dbReference type="ARBA" id="ARBA00022679"/>
    </source>
</evidence>
<keyword evidence="2 7" id="KW-0548">Nucleotidyltransferase</keyword>
<comment type="cofactor">
    <cofactor evidence="7">
        <name>Mg(2+)</name>
        <dbReference type="ChEBI" id="CHEBI:18420"/>
    </cofactor>
</comment>
<keyword evidence="1 7" id="KW-0808">Transferase</keyword>
<dbReference type="SUPFAM" id="SSF55021">
    <property type="entry name" value="ACT-like"/>
    <property type="match status" value="2"/>
</dbReference>
<dbReference type="HAMAP" id="MF_00277">
    <property type="entry name" value="PII_uridylyl_transf"/>
    <property type="match status" value="1"/>
</dbReference>
<dbReference type="RefSeq" id="WP_311421086.1">
    <property type="nucleotide sequence ID" value="NZ_JAVREH010000001.1"/>
</dbReference>
<dbReference type="Pfam" id="PF01966">
    <property type="entry name" value="HD"/>
    <property type="match status" value="1"/>
</dbReference>
<comment type="domain">
    <text evidence="7">Has four distinct domains: an N-terminal nucleotidyltransferase (NT) domain responsible for UTase activity, a central HD domain that encodes UR activity, and two C-terminal ACT domains that seem to have a role in glutamine sensing.</text>
</comment>
<dbReference type="SMART" id="SM00471">
    <property type="entry name" value="HDc"/>
    <property type="match status" value="1"/>
</dbReference>
<dbReference type="EC" id="2.7.7.59" evidence="7"/>
<evidence type="ECO:0000256" key="7">
    <source>
        <dbReference type="HAMAP-Rule" id="MF_00277"/>
    </source>
</evidence>
<evidence type="ECO:0000256" key="5">
    <source>
        <dbReference type="ARBA" id="ARBA00022842"/>
    </source>
</evidence>
<dbReference type="PIRSF" id="PIRSF006288">
    <property type="entry name" value="PII_uridyltransf"/>
    <property type="match status" value="1"/>
</dbReference>
<comment type="catalytic activity">
    <reaction evidence="7">
        <text>[protein-PII]-uridylyl-L-tyrosine + H2O = [protein-PII]-L-tyrosine + UMP + H(+)</text>
        <dbReference type="Rhea" id="RHEA:48600"/>
        <dbReference type="Rhea" id="RHEA-COMP:12147"/>
        <dbReference type="Rhea" id="RHEA-COMP:12148"/>
        <dbReference type="ChEBI" id="CHEBI:15377"/>
        <dbReference type="ChEBI" id="CHEBI:15378"/>
        <dbReference type="ChEBI" id="CHEBI:46858"/>
        <dbReference type="ChEBI" id="CHEBI:57865"/>
        <dbReference type="ChEBI" id="CHEBI:90602"/>
    </reaction>
</comment>
<dbReference type="InterPro" id="IPR010043">
    <property type="entry name" value="UTase/UR"/>
</dbReference>
<gene>
    <name evidence="7" type="primary">glnD</name>
    <name evidence="10" type="ORF">RM423_00810</name>
</gene>
<dbReference type="SUPFAM" id="SSF109604">
    <property type="entry name" value="HD-domain/PDEase-like"/>
    <property type="match status" value="1"/>
</dbReference>
<keyword evidence="4 7" id="KW-0378">Hydrolase</keyword>
<evidence type="ECO:0000256" key="6">
    <source>
        <dbReference type="ARBA" id="ARBA00023268"/>
    </source>
</evidence>
<evidence type="ECO:0000256" key="2">
    <source>
        <dbReference type="ARBA" id="ARBA00022695"/>
    </source>
</evidence>
<dbReference type="CDD" id="cd04899">
    <property type="entry name" value="ACT_ACR-UUR-like_2"/>
    <property type="match status" value="1"/>
</dbReference>
<comment type="caution">
    <text evidence="10">The sequence shown here is derived from an EMBL/GenBank/DDBJ whole genome shotgun (WGS) entry which is preliminary data.</text>
</comment>
<keyword evidence="3" id="KW-0677">Repeat</keyword>
<dbReference type="PANTHER" id="PTHR47320:SF1">
    <property type="entry name" value="BIFUNCTIONAL URIDYLYLTRANSFERASE_URIDYLYL-REMOVING ENZYME"/>
    <property type="match status" value="1"/>
</dbReference>
<comment type="caution">
    <text evidence="7">Lacks conserved residue(s) required for the propagation of feature annotation.</text>
</comment>
<dbReference type="PROSITE" id="PS51671">
    <property type="entry name" value="ACT"/>
    <property type="match status" value="2"/>
</dbReference>
<dbReference type="InterPro" id="IPR045865">
    <property type="entry name" value="ACT-like_dom_sf"/>
</dbReference>
<proteinExistence type="inferred from homology"/>
<reference evidence="11" key="1">
    <citation type="submission" date="2023-07" db="EMBL/GenBank/DDBJ databases">
        <title>30 novel species of actinomycetes from the DSMZ collection.</title>
        <authorList>
            <person name="Nouioui I."/>
        </authorList>
    </citation>
    <scope>NUCLEOTIDE SEQUENCE [LARGE SCALE GENOMIC DNA]</scope>
    <source>
        <strain evidence="11">DSM 44399</strain>
    </source>
</reference>
<organism evidence="10 11">
    <name type="scientific">Jatrophihabitans lederbergiae</name>
    <dbReference type="NCBI Taxonomy" id="3075547"/>
    <lineage>
        <taxon>Bacteria</taxon>
        <taxon>Bacillati</taxon>
        <taxon>Actinomycetota</taxon>
        <taxon>Actinomycetes</taxon>
        <taxon>Jatrophihabitantales</taxon>
        <taxon>Jatrophihabitantaceae</taxon>
        <taxon>Jatrophihabitans</taxon>
    </lineage>
</organism>
<accession>A0ABU2J4M4</accession>
<evidence type="ECO:0000313" key="10">
    <source>
        <dbReference type="EMBL" id="MDT0259927.1"/>
    </source>
</evidence>
<feature type="region of interest" description="Uridylyltransferase" evidence="7">
    <location>
        <begin position="1"/>
        <end position="307"/>
    </location>
</feature>
<evidence type="ECO:0000313" key="11">
    <source>
        <dbReference type="Proteomes" id="UP001183176"/>
    </source>
</evidence>
<keyword evidence="6 7" id="KW-0511">Multifunctional enzyme</keyword>
<feature type="domain" description="HD" evidence="9">
    <location>
        <begin position="422"/>
        <end position="533"/>
    </location>
</feature>
<dbReference type="NCBIfam" id="NF002895">
    <property type="entry name" value="PRK03381.1"/>
    <property type="match status" value="1"/>
</dbReference>